<reference evidence="7" key="1">
    <citation type="submission" date="2015-12" db="EMBL/GenBank/DDBJ databases">
        <title>Complete genome sequence of Lutibacter profundus strain LP1.</title>
        <authorList>
            <person name="Wissuwa J."/>
            <person name="Le Moine Bauer S."/>
            <person name="Stokke R."/>
            <person name="Dahle H."/>
            <person name="Steen I.H."/>
        </authorList>
    </citation>
    <scope>NUCLEOTIDE SEQUENCE [LARGE SCALE GENOMIC DNA]</scope>
    <source>
        <strain evidence="7">LP1</strain>
    </source>
</reference>
<dbReference type="InterPro" id="IPR050330">
    <property type="entry name" value="Bact_OuterMem_StrucFunc"/>
</dbReference>
<evidence type="ECO:0000256" key="4">
    <source>
        <dbReference type="PROSITE-ProRule" id="PRU00473"/>
    </source>
</evidence>
<proteinExistence type="predicted"/>
<dbReference type="EMBL" id="CP013355">
    <property type="protein sequence ID" value="AMC11466.1"/>
    <property type="molecule type" value="Genomic_DNA"/>
</dbReference>
<name>A0A0X8G7J2_9FLAO</name>
<protein>
    <recommendedName>
        <fullName evidence="5">OmpA-like domain-containing protein</fullName>
    </recommendedName>
</protein>
<dbReference type="InterPro" id="IPR006664">
    <property type="entry name" value="OMP_bac"/>
</dbReference>
<keyword evidence="3" id="KW-0998">Cell outer membrane</keyword>
<evidence type="ECO:0000256" key="2">
    <source>
        <dbReference type="ARBA" id="ARBA00023136"/>
    </source>
</evidence>
<dbReference type="Proteomes" id="UP000059672">
    <property type="component" value="Chromosome"/>
</dbReference>
<dbReference type="STRING" id="1622118.Lupro_09395"/>
<dbReference type="SUPFAM" id="SSF103088">
    <property type="entry name" value="OmpA-like"/>
    <property type="match status" value="1"/>
</dbReference>
<dbReference type="PANTHER" id="PTHR30329">
    <property type="entry name" value="STATOR ELEMENT OF FLAGELLAR MOTOR COMPLEX"/>
    <property type="match status" value="1"/>
</dbReference>
<keyword evidence="2 4" id="KW-0472">Membrane</keyword>
<feature type="domain" description="OmpA-like" evidence="5">
    <location>
        <begin position="250"/>
        <end position="372"/>
    </location>
</feature>
<evidence type="ECO:0000256" key="3">
    <source>
        <dbReference type="ARBA" id="ARBA00023237"/>
    </source>
</evidence>
<keyword evidence="7" id="KW-1185">Reference proteome</keyword>
<evidence type="ECO:0000256" key="1">
    <source>
        <dbReference type="ARBA" id="ARBA00004442"/>
    </source>
</evidence>
<dbReference type="AlphaFoldDB" id="A0A0X8G7J2"/>
<evidence type="ECO:0000313" key="6">
    <source>
        <dbReference type="EMBL" id="AMC11466.1"/>
    </source>
</evidence>
<evidence type="ECO:0000259" key="5">
    <source>
        <dbReference type="PROSITE" id="PS51123"/>
    </source>
</evidence>
<dbReference type="PROSITE" id="PS51123">
    <property type="entry name" value="OMPA_2"/>
    <property type="match status" value="1"/>
</dbReference>
<dbReference type="PANTHER" id="PTHR30329:SF21">
    <property type="entry name" value="LIPOPROTEIN YIAD-RELATED"/>
    <property type="match status" value="1"/>
</dbReference>
<dbReference type="Pfam" id="PF00691">
    <property type="entry name" value="OmpA"/>
    <property type="match status" value="1"/>
</dbReference>
<dbReference type="InterPro" id="IPR006665">
    <property type="entry name" value="OmpA-like"/>
</dbReference>
<comment type="subcellular location">
    <subcellularLocation>
        <location evidence="1">Cell outer membrane</location>
    </subcellularLocation>
</comment>
<gene>
    <name evidence="6" type="ORF">Lupro_09395</name>
</gene>
<dbReference type="OrthoDB" id="9782229at2"/>
<dbReference type="GO" id="GO:0009279">
    <property type="term" value="C:cell outer membrane"/>
    <property type="evidence" value="ECO:0007669"/>
    <property type="project" value="UniProtKB-SubCell"/>
</dbReference>
<dbReference type="KEGG" id="lut:Lupro_09395"/>
<evidence type="ECO:0000313" key="7">
    <source>
        <dbReference type="Proteomes" id="UP000059672"/>
    </source>
</evidence>
<sequence length="377" mass="42742">MYIFHLKNRYKVKYCFLFFVSVLFFLFGGNVIAQNYELVTVTGVFSGNETDDTMFKATSPTIPTLAYIRAQRIAGPQSGVFTQSGDNIRYTAISKIAGIPGNLSKIRFSFLQSDKRSLIPPNDFRFVINDIDGPNNEALATNCSANVRFVGTANPTNLKIDNNPPDLNAVGTADENEGSTSRVMFEFDNISIVEFDNYANDGYLKDFDLDDDYPIATPLFVECLNSFIDHIDLDNQEYRKIDFSMEFKNINGKLIINTNPIYFDRDKYNIREDAITELGKVLKIMNKYPKIIIELQSHTDSRASDTYNMELSENRAKASIDWIINKGIDSTRIMGKGFGETKLVNKCSNGVKCSETEHQLNRRTEFIVLNPEVLKQL</sequence>
<organism evidence="6 7">
    <name type="scientific">Lutibacter profundi</name>
    <dbReference type="NCBI Taxonomy" id="1622118"/>
    <lineage>
        <taxon>Bacteria</taxon>
        <taxon>Pseudomonadati</taxon>
        <taxon>Bacteroidota</taxon>
        <taxon>Flavobacteriia</taxon>
        <taxon>Flavobacteriales</taxon>
        <taxon>Flavobacteriaceae</taxon>
        <taxon>Lutibacter</taxon>
    </lineage>
</organism>
<dbReference type="Gene3D" id="3.30.1330.60">
    <property type="entry name" value="OmpA-like domain"/>
    <property type="match status" value="1"/>
</dbReference>
<dbReference type="PRINTS" id="PR01021">
    <property type="entry name" value="OMPADOMAIN"/>
</dbReference>
<dbReference type="InterPro" id="IPR036737">
    <property type="entry name" value="OmpA-like_sf"/>
</dbReference>
<dbReference type="PATRIC" id="fig|1622118.3.peg.1942"/>
<accession>A0A0X8G7J2</accession>
<dbReference type="CDD" id="cd07185">
    <property type="entry name" value="OmpA_C-like"/>
    <property type="match status" value="1"/>
</dbReference>
<reference evidence="6 7" key="2">
    <citation type="journal article" date="2016" name="Int. J. Syst. Evol. Microbiol.">
        <title>Lutibacter profundi sp. nov., isolated from a deep-sea hydrothermal system on the Arctic Mid-Ocean Ridge and emended description of the genus Lutibacter.</title>
        <authorList>
            <person name="Le Moine Bauer S."/>
            <person name="Roalkvam I."/>
            <person name="Steen I.H."/>
            <person name="Dahle H."/>
        </authorList>
    </citation>
    <scope>NUCLEOTIDE SEQUENCE [LARGE SCALE GENOMIC DNA]</scope>
    <source>
        <strain evidence="6 7">LP1</strain>
    </source>
</reference>